<protein>
    <submittedName>
        <fullName evidence="1">Uncharacterized protein</fullName>
    </submittedName>
</protein>
<sequence length="67" mass="7776">IHKDMPMEILHTILLGVVKYFWGQMVYILDKAHSLGRFQTHLESINKDGLNSPTLRADYIVRYTVTS</sequence>
<feature type="non-terminal residue" evidence="1">
    <location>
        <position position="1"/>
    </location>
</feature>
<name>A0A0D0DTH9_9AGAM</name>
<dbReference type="InParanoid" id="A0A0D0DTH9"/>
<accession>A0A0D0DTH9</accession>
<dbReference type="OrthoDB" id="2506088at2759"/>
<evidence type="ECO:0000313" key="1">
    <source>
        <dbReference type="EMBL" id="KIK91866.1"/>
    </source>
</evidence>
<evidence type="ECO:0000313" key="2">
    <source>
        <dbReference type="Proteomes" id="UP000054538"/>
    </source>
</evidence>
<reference evidence="2" key="2">
    <citation type="submission" date="2015-01" db="EMBL/GenBank/DDBJ databases">
        <title>Evolutionary Origins and Diversification of the Mycorrhizal Mutualists.</title>
        <authorList>
            <consortium name="DOE Joint Genome Institute"/>
            <consortium name="Mycorrhizal Genomics Consortium"/>
            <person name="Kohler A."/>
            <person name="Kuo A."/>
            <person name="Nagy L.G."/>
            <person name="Floudas D."/>
            <person name="Copeland A."/>
            <person name="Barry K.W."/>
            <person name="Cichocki N."/>
            <person name="Veneault-Fourrey C."/>
            <person name="LaButti K."/>
            <person name="Lindquist E.A."/>
            <person name="Lipzen A."/>
            <person name="Lundell T."/>
            <person name="Morin E."/>
            <person name="Murat C."/>
            <person name="Riley R."/>
            <person name="Ohm R."/>
            <person name="Sun H."/>
            <person name="Tunlid A."/>
            <person name="Henrissat B."/>
            <person name="Grigoriev I.V."/>
            <person name="Hibbett D.S."/>
            <person name="Martin F."/>
        </authorList>
    </citation>
    <scope>NUCLEOTIDE SEQUENCE [LARGE SCALE GENOMIC DNA]</scope>
    <source>
        <strain evidence="2">Ve08.2h10</strain>
    </source>
</reference>
<dbReference type="HOGENOM" id="CLU_2819568_0_0_1"/>
<organism evidence="1 2">
    <name type="scientific">Paxillus rubicundulus Ve08.2h10</name>
    <dbReference type="NCBI Taxonomy" id="930991"/>
    <lineage>
        <taxon>Eukaryota</taxon>
        <taxon>Fungi</taxon>
        <taxon>Dikarya</taxon>
        <taxon>Basidiomycota</taxon>
        <taxon>Agaricomycotina</taxon>
        <taxon>Agaricomycetes</taxon>
        <taxon>Agaricomycetidae</taxon>
        <taxon>Boletales</taxon>
        <taxon>Paxilineae</taxon>
        <taxon>Paxillaceae</taxon>
        <taxon>Paxillus</taxon>
    </lineage>
</organism>
<dbReference type="AlphaFoldDB" id="A0A0D0DTH9"/>
<proteinExistence type="predicted"/>
<dbReference type="EMBL" id="KN825338">
    <property type="protein sequence ID" value="KIK91866.1"/>
    <property type="molecule type" value="Genomic_DNA"/>
</dbReference>
<gene>
    <name evidence="1" type="ORF">PAXRUDRAFT_148515</name>
</gene>
<dbReference type="STRING" id="930991.A0A0D0DTH9"/>
<dbReference type="Proteomes" id="UP000054538">
    <property type="component" value="Unassembled WGS sequence"/>
</dbReference>
<keyword evidence="2" id="KW-1185">Reference proteome</keyword>
<reference evidence="1 2" key="1">
    <citation type="submission" date="2014-04" db="EMBL/GenBank/DDBJ databases">
        <authorList>
            <consortium name="DOE Joint Genome Institute"/>
            <person name="Kuo A."/>
            <person name="Kohler A."/>
            <person name="Jargeat P."/>
            <person name="Nagy L.G."/>
            <person name="Floudas D."/>
            <person name="Copeland A."/>
            <person name="Barry K.W."/>
            <person name="Cichocki N."/>
            <person name="Veneault-Fourrey C."/>
            <person name="LaButti K."/>
            <person name="Lindquist E.A."/>
            <person name="Lipzen A."/>
            <person name="Lundell T."/>
            <person name="Morin E."/>
            <person name="Murat C."/>
            <person name="Sun H."/>
            <person name="Tunlid A."/>
            <person name="Henrissat B."/>
            <person name="Grigoriev I.V."/>
            <person name="Hibbett D.S."/>
            <person name="Martin F."/>
            <person name="Nordberg H.P."/>
            <person name="Cantor M.N."/>
            <person name="Hua S.X."/>
        </authorList>
    </citation>
    <scope>NUCLEOTIDE SEQUENCE [LARGE SCALE GENOMIC DNA]</scope>
    <source>
        <strain evidence="1 2">Ve08.2h10</strain>
    </source>
</reference>